<dbReference type="PRINTS" id="PR00420">
    <property type="entry name" value="RNGMNOXGNASE"/>
</dbReference>
<dbReference type="EMBL" id="LIZX01000184">
    <property type="protein sequence ID" value="KPJ64416.1"/>
    <property type="molecule type" value="Genomic_DNA"/>
</dbReference>
<organism evidence="9 10">
    <name type="scientific">candidate division WOR-1 bacterium DG_54_3</name>
    <dbReference type="NCBI Taxonomy" id="1703775"/>
    <lineage>
        <taxon>Bacteria</taxon>
        <taxon>Bacillati</taxon>
        <taxon>Saganbacteria</taxon>
    </lineage>
</organism>
<feature type="domain" description="FAD-binding" evidence="7">
    <location>
        <begin position="6"/>
        <end position="167"/>
    </location>
</feature>
<keyword evidence="4" id="KW-0443">Lipid metabolism</keyword>
<keyword evidence="5" id="KW-0594">Phospholipid biosynthesis</keyword>
<evidence type="ECO:0000256" key="4">
    <source>
        <dbReference type="ARBA" id="ARBA00023098"/>
    </source>
</evidence>
<dbReference type="GO" id="GO:0008654">
    <property type="term" value="P:phospholipid biosynthetic process"/>
    <property type="evidence" value="ECO:0007669"/>
    <property type="project" value="UniProtKB-KW"/>
</dbReference>
<dbReference type="PANTHER" id="PTHR42685:SF18">
    <property type="entry name" value="DIGERANYLGERANYLGLYCEROPHOSPHOLIPID REDUCTASE"/>
    <property type="match status" value="1"/>
</dbReference>
<evidence type="ECO:0000256" key="6">
    <source>
        <dbReference type="ARBA" id="ARBA00023264"/>
    </source>
</evidence>
<dbReference type="InterPro" id="IPR036188">
    <property type="entry name" value="FAD/NAD-bd_sf"/>
</dbReference>
<dbReference type="NCBIfam" id="TIGR02032">
    <property type="entry name" value="GG-red-SF"/>
    <property type="match status" value="1"/>
</dbReference>
<dbReference type="AlphaFoldDB" id="A0A0S7XPJ6"/>
<dbReference type="Proteomes" id="UP000051861">
    <property type="component" value="Unassembled WGS sequence"/>
</dbReference>
<dbReference type="Pfam" id="PF22578">
    <property type="entry name" value="GGR_cat"/>
    <property type="match status" value="1"/>
</dbReference>
<evidence type="ECO:0000313" key="10">
    <source>
        <dbReference type="Proteomes" id="UP000051861"/>
    </source>
</evidence>
<evidence type="ECO:0000256" key="3">
    <source>
        <dbReference type="ARBA" id="ARBA00023002"/>
    </source>
</evidence>
<proteinExistence type="predicted"/>
<evidence type="ECO:0008006" key="11">
    <source>
        <dbReference type="Google" id="ProtNLM"/>
    </source>
</evidence>
<keyword evidence="2" id="KW-0285">Flavoprotein</keyword>
<evidence type="ECO:0000256" key="2">
    <source>
        <dbReference type="ARBA" id="ARBA00022630"/>
    </source>
</evidence>
<sequence length="248" mass="27256">MDEKFDCIVVGAGPAGSMAAKTLAKKGVEVLLLEKHPEIGVPLSCAEAISVSGLDRFVKPEPEWISTRIHEALLVSPSNDRLMIHHPHAGFVLNRKIFDKRLAQQAASLGACVKVNSCVVSLLSLNKDGFCGVKVLEEGREKEYRTKVIIGADGVESWVARWAGMDSSLRLDQIESCAQYLLGEVEVESDRMEFYLGQSVAPGGYAWVFPKSDRTANVGLAITPNRTPKKAKELLDQFVPKRFSNFRV</sequence>
<dbReference type="InterPro" id="IPR050407">
    <property type="entry name" value="Geranylgeranyl_reductase"/>
</dbReference>
<dbReference type="InterPro" id="IPR011777">
    <property type="entry name" value="Geranylgeranyl_Rdtase_fam"/>
</dbReference>
<reference evidence="9 10" key="1">
    <citation type="journal article" date="2015" name="Microbiome">
        <title>Genomic resolution of linkages in carbon, nitrogen, and sulfur cycling among widespread estuary sediment bacteria.</title>
        <authorList>
            <person name="Baker B.J."/>
            <person name="Lazar C.S."/>
            <person name="Teske A.P."/>
            <person name="Dick G.J."/>
        </authorList>
    </citation>
    <scope>NUCLEOTIDE SEQUENCE [LARGE SCALE GENOMIC DNA]</scope>
    <source>
        <strain evidence="9">DG_54_3</strain>
    </source>
</reference>
<dbReference type="PANTHER" id="PTHR42685">
    <property type="entry name" value="GERANYLGERANYL DIPHOSPHATE REDUCTASE"/>
    <property type="match status" value="1"/>
</dbReference>
<feature type="non-terminal residue" evidence="9">
    <location>
        <position position="248"/>
    </location>
</feature>
<evidence type="ECO:0000256" key="1">
    <source>
        <dbReference type="ARBA" id="ARBA00022516"/>
    </source>
</evidence>
<dbReference type="InterPro" id="IPR002938">
    <property type="entry name" value="FAD-bd"/>
</dbReference>
<keyword evidence="6" id="KW-1208">Phospholipid metabolism</keyword>
<dbReference type="SUPFAM" id="SSF51905">
    <property type="entry name" value="FAD/NAD(P)-binding domain"/>
    <property type="match status" value="1"/>
</dbReference>
<dbReference type="Gene3D" id="3.50.50.60">
    <property type="entry name" value="FAD/NAD(P)-binding domain"/>
    <property type="match status" value="1"/>
</dbReference>
<dbReference type="InterPro" id="IPR054715">
    <property type="entry name" value="GGR_cat"/>
</dbReference>
<accession>A0A0S7XPJ6</accession>
<keyword evidence="3" id="KW-0560">Oxidoreductase</keyword>
<evidence type="ECO:0000259" key="8">
    <source>
        <dbReference type="Pfam" id="PF22578"/>
    </source>
</evidence>
<evidence type="ECO:0000259" key="7">
    <source>
        <dbReference type="Pfam" id="PF01494"/>
    </source>
</evidence>
<evidence type="ECO:0000313" key="9">
    <source>
        <dbReference type="EMBL" id="KPJ64416.1"/>
    </source>
</evidence>
<gene>
    <name evidence="9" type="ORF">AMJ44_12885</name>
</gene>
<dbReference type="GO" id="GO:0016628">
    <property type="term" value="F:oxidoreductase activity, acting on the CH-CH group of donors, NAD or NADP as acceptor"/>
    <property type="evidence" value="ECO:0007669"/>
    <property type="project" value="InterPro"/>
</dbReference>
<name>A0A0S7XPJ6_UNCSA</name>
<feature type="domain" description="Digeranylgeranylglycerophospholipid reductase catalytic" evidence="8">
    <location>
        <begin position="174"/>
        <end position="246"/>
    </location>
</feature>
<keyword evidence="1" id="KW-0444">Lipid biosynthesis</keyword>
<dbReference type="Pfam" id="PF01494">
    <property type="entry name" value="FAD_binding_3"/>
    <property type="match status" value="1"/>
</dbReference>
<protein>
    <recommendedName>
        <fullName evidence="11">FAD-binding domain-containing protein</fullName>
    </recommendedName>
</protein>
<dbReference type="GO" id="GO:0071949">
    <property type="term" value="F:FAD binding"/>
    <property type="evidence" value="ECO:0007669"/>
    <property type="project" value="InterPro"/>
</dbReference>
<comment type="caution">
    <text evidence="9">The sequence shown here is derived from an EMBL/GenBank/DDBJ whole genome shotgun (WGS) entry which is preliminary data.</text>
</comment>
<evidence type="ECO:0000256" key="5">
    <source>
        <dbReference type="ARBA" id="ARBA00023209"/>
    </source>
</evidence>